<dbReference type="SUPFAM" id="SSF53474">
    <property type="entry name" value="alpha/beta-Hydrolases"/>
    <property type="match status" value="1"/>
</dbReference>
<dbReference type="EC" id="3.1.1.-" evidence="6"/>
<dbReference type="PROSITE" id="PS00122">
    <property type="entry name" value="CARBOXYLESTERASE_B_1"/>
    <property type="match status" value="1"/>
</dbReference>
<evidence type="ECO:0000313" key="10">
    <source>
        <dbReference type="Proteomes" id="UP001249851"/>
    </source>
</evidence>
<dbReference type="Gene3D" id="3.40.50.1820">
    <property type="entry name" value="alpha/beta hydrolase"/>
    <property type="match status" value="1"/>
</dbReference>
<evidence type="ECO:0000256" key="3">
    <source>
        <dbReference type="ARBA" id="ARBA00022729"/>
    </source>
</evidence>
<keyword evidence="10" id="KW-1185">Reference proteome</keyword>
<dbReference type="EMBL" id="JARQWQ010000021">
    <property type="protein sequence ID" value="KAK2564808.1"/>
    <property type="molecule type" value="Genomic_DNA"/>
</dbReference>
<reference evidence="9" key="2">
    <citation type="journal article" date="2023" name="Science">
        <title>Genomic signatures of disease resistance in endangered staghorn corals.</title>
        <authorList>
            <person name="Vollmer S.V."/>
            <person name="Selwyn J.D."/>
            <person name="Despard B.A."/>
            <person name="Roesel C.L."/>
        </authorList>
    </citation>
    <scope>NUCLEOTIDE SEQUENCE</scope>
    <source>
        <strain evidence="9">K2</strain>
    </source>
</reference>
<evidence type="ECO:0000256" key="1">
    <source>
        <dbReference type="ARBA" id="ARBA00005964"/>
    </source>
</evidence>
<dbReference type="GO" id="GO:0052689">
    <property type="term" value="F:carboxylic ester hydrolase activity"/>
    <property type="evidence" value="ECO:0007669"/>
    <property type="project" value="UniProtKB-KW"/>
</dbReference>
<evidence type="ECO:0000256" key="4">
    <source>
        <dbReference type="ARBA" id="ARBA00022801"/>
    </source>
</evidence>
<name>A0AAD9QNY8_ACRCE</name>
<dbReference type="InterPro" id="IPR029058">
    <property type="entry name" value="AB_hydrolase_fold"/>
</dbReference>
<dbReference type="InterPro" id="IPR019826">
    <property type="entry name" value="Carboxylesterase_B_AS"/>
</dbReference>
<evidence type="ECO:0000256" key="7">
    <source>
        <dbReference type="SAM" id="MobiDB-lite"/>
    </source>
</evidence>
<organism evidence="9 10">
    <name type="scientific">Acropora cervicornis</name>
    <name type="common">Staghorn coral</name>
    <dbReference type="NCBI Taxonomy" id="6130"/>
    <lineage>
        <taxon>Eukaryota</taxon>
        <taxon>Metazoa</taxon>
        <taxon>Cnidaria</taxon>
        <taxon>Anthozoa</taxon>
        <taxon>Hexacorallia</taxon>
        <taxon>Scleractinia</taxon>
        <taxon>Astrocoeniina</taxon>
        <taxon>Acroporidae</taxon>
        <taxon>Acropora</taxon>
    </lineage>
</organism>
<keyword evidence="2" id="KW-0719">Serine esterase</keyword>
<feature type="signal peptide" evidence="6">
    <location>
        <begin position="1"/>
        <end position="20"/>
    </location>
</feature>
<dbReference type="PROSITE" id="PS00941">
    <property type="entry name" value="CARBOXYLESTERASE_B_2"/>
    <property type="match status" value="1"/>
</dbReference>
<evidence type="ECO:0000256" key="2">
    <source>
        <dbReference type="ARBA" id="ARBA00022487"/>
    </source>
</evidence>
<dbReference type="Proteomes" id="UP001249851">
    <property type="component" value="Unassembled WGS sequence"/>
</dbReference>
<evidence type="ECO:0000313" key="9">
    <source>
        <dbReference type="EMBL" id="KAK2564808.1"/>
    </source>
</evidence>
<dbReference type="InterPro" id="IPR019819">
    <property type="entry name" value="Carboxylesterase_B_CS"/>
</dbReference>
<keyword evidence="5" id="KW-1015">Disulfide bond</keyword>
<evidence type="ECO:0000256" key="5">
    <source>
        <dbReference type="ARBA" id="ARBA00023157"/>
    </source>
</evidence>
<protein>
    <recommendedName>
        <fullName evidence="6">Carboxylic ester hydrolase</fullName>
        <ecNumber evidence="6">3.1.1.-</ecNumber>
    </recommendedName>
</protein>
<gene>
    <name evidence="9" type="ORF">P5673_011496</name>
</gene>
<dbReference type="FunFam" id="3.40.50.1820:FF:000029">
    <property type="entry name" value="Acetylcholinesterase"/>
    <property type="match status" value="1"/>
</dbReference>
<sequence>MGTKFLFIVFVVAGLWFALAASSERPIVETNYGKIIGKTRNFVDEEGGGAGIGGIKDVNAFLGIPYASPPVNNLRFRPPERPAAWKPKIYDATSFRNVCAQLEVPHFETSIRLAWSDFTWNNYSSEDCLYLNVFAPARNARNNSSLYPVIVFIHGGSYVFGTTTRHTTPGEVLPRFGVVLVTIQYRLGPFGFMTTGDEAARGNWGMLDQVQALKWVQENIGAFGGDPNKVTLLGVSSGGASVGLHILSPLSKGLFHKAIMESGVEFSPFAFSSVQKAVNKTKSAAQKLGCVTEKHKEMMECLRAQKTREILKHYEWQNVGPVIDYFFMHDTPENLRRSGNFSSVPLISGFNSHEGSHNIPKKFQPPIEITPQVFKESIVDFVKNHTFHEDDMTSSLLGEAIEFQYTPWGKQQNSLTLREKMVDMQSDYYVSAPTLEVLAIHSQKAVTFMYEFSHRSKKNASEDWRWVRHGDNTPYDFGLPLLNISSMDFSEEDKYVSRLIMSFYANFAKDGAPTPSPVQGVNWTEFNMTHGRYLAIQGKPEVKANFNPYRMAFWNRYYPRLVNFSKDMVSPKAPSEEEVNPTANQENSGSPTAAKKQSGQGLLGTILTCALLHRAAV</sequence>
<keyword evidence="3 6" id="KW-0732">Signal</keyword>
<feature type="compositionally biased region" description="Polar residues" evidence="7">
    <location>
        <begin position="581"/>
        <end position="597"/>
    </location>
</feature>
<feature type="domain" description="Carboxylesterase type B" evidence="8">
    <location>
        <begin position="25"/>
        <end position="554"/>
    </location>
</feature>
<comment type="caution">
    <text evidence="9">The sequence shown here is derived from an EMBL/GenBank/DDBJ whole genome shotgun (WGS) entry which is preliminary data.</text>
</comment>
<dbReference type="Pfam" id="PF00135">
    <property type="entry name" value="COesterase"/>
    <property type="match status" value="1"/>
</dbReference>
<reference evidence="9" key="1">
    <citation type="journal article" date="2023" name="G3 (Bethesda)">
        <title>Whole genome assembly and annotation of the endangered Caribbean coral Acropora cervicornis.</title>
        <authorList>
            <person name="Selwyn J.D."/>
            <person name="Vollmer S.V."/>
        </authorList>
    </citation>
    <scope>NUCLEOTIDE SEQUENCE</scope>
    <source>
        <strain evidence="9">K2</strain>
    </source>
</reference>
<dbReference type="InterPro" id="IPR002018">
    <property type="entry name" value="CarbesteraseB"/>
</dbReference>
<evidence type="ECO:0000256" key="6">
    <source>
        <dbReference type="RuleBase" id="RU361235"/>
    </source>
</evidence>
<comment type="similarity">
    <text evidence="1 6">Belongs to the type-B carboxylesterase/lipase family.</text>
</comment>
<accession>A0AAD9QNY8</accession>
<feature type="chain" id="PRO_5041770260" description="Carboxylic ester hydrolase" evidence="6">
    <location>
        <begin position="21"/>
        <end position="617"/>
    </location>
</feature>
<dbReference type="AlphaFoldDB" id="A0AAD9QNY8"/>
<dbReference type="PANTHER" id="PTHR43903">
    <property type="entry name" value="NEUROLIGIN"/>
    <property type="match status" value="1"/>
</dbReference>
<keyword evidence="4 6" id="KW-0378">Hydrolase</keyword>
<proteinExistence type="inferred from homology"/>
<evidence type="ECO:0000259" key="8">
    <source>
        <dbReference type="Pfam" id="PF00135"/>
    </source>
</evidence>
<feature type="region of interest" description="Disordered" evidence="7">
    <location>
        <begin position="569"/>
        <end position="597"/>
    </location>
</feature>
<dbReference type="InterPro" id="IPR051093">
    <property type="entry name" value="Neuroligin/BSAL"/>
</dbReference>